<evidence type="ECO:0000313" key="2">
    <source>
        <dbReference type="EMBL" id="ONK63771.1"/>
    </source>
</evidence>
<dbReference type="Gramene" id="ONK63771">
    <property type="protein sequence ID" value="ONK63771"/>
    <property type="gene ID" value="A4U43_C07F18760"/>
</dbReference>
<keyword evidence="3" id="KW-1185">Reference proteome</keyword>
<name>A0A5P1EGF2_ASPOF</name>
<dbReference type="InterPro" id="IPR023213">
    <property type="entry name" value="CAT-like_dom_sf"/>
</dbReference>
<evidence type="ECO:0000313" key="3">
    <source>
        <dbReference type="Proteomes" id="UP000243459"/>
    </source>
</evidence>
<dbReference type="OMA" id="CFELEYL"/>
<dbReference type="AlphaFoldDB" id="A0A5P1EGF2"/>
<proteinExistence type="predicted"/>
<dbReference type="GO" id="GO:0016740">
    <property type="term" value="F:transferase activity"/>
    <property type="evidence" value="ECO:0007669"/>
    <property type="project" value="UniProtKB-KW"/>
</dbReference>
<dbReference type="PANTHER" id="PTHR31896">
    <property type="entry name" value="FAMILY REGULATORY PROTEIN, PUTATIVE (AFU_ORTHOLOGUE AFUA_3G14730)-RELATED"/>
    <property type="match status" value="1"/>
</dbReference>
<reference evidence="3" key="1">
    <citation type="journal article" date="2017" name="Nat. Commun.">
        <title>The asparagus genome sheds light on the origin and evolution of a young Y chromosome.</title>
        <authorList>
            <person name="Harkess A."/>
            <person name="Zhou J."/>
            <person name="Xu C."/>
            <person name="Bowers J.E."/>
            <person name="Van der Hulst R."/>
            <person name="Ayyampalayam S."/>
            <person name="Mercati F."/>
            <person name="Riccardi P."/>
            <person name="McKain M.R."/>
            <person name="Kakrana A."/>
            <person name="Tang H."/>
            <person name="Ray J."/>
            <person name="Groenendijk J."/>
            <person name="Arikit S."/>
            <person name="Mathioni S.M."/>
            <person name="Nakano M."/>
            <person name="Shan H."/>
            <person name="Telgmann-Rauber A."/>
            <person name="Kanno A."/>
            <person name="Yue Z."/>
            <person name="Chen H."/>
            <person name="Li W."/>
            <person name="Chen Y."/>
            <person name="Xu X."/>
            <person name="Zhang Y."/>
            <person name="Luo S."/>
            <person name="Chen H."/>
            <person name="Gao J."/>
            <person name="Mao Z."/>
            <person name="Pires J.C."/>
            <person name="Luo M."/>
            <person name="Kudrna D."/>
            <person name="Wing R.A."/>
            <person name="Meyers B.C."/>
            <person name="Yi K."/>
            <person name="Kong H."/>
            <person name="Lavrijsen P."/>
            <person name="Sunseri F."/>
            <person name="Falavigna A."/>
            <person name="Ye Y."/>
            <person name="Leebens-Mack J.H."/>
            <person name="Chen G."/>
        </authorList>
    </citation>
    <scope>NUCLEOTIDE SEQUENCE [LARGE SCALE GENOMIC DNA]</scope>
    <source>
        <strain evidence="3">cv. DH0086</strain>
    </source>
</reference>
<dbReference type="Pfam" id="PF02458">
    <property type="entry name" value="Transferase"/>
    <property type="match status" value="1"/>
</dbReference>
<dbReference type="InterPro" id="IPR051283">
    <property type="entry name" value="Sec_Metabolite_Acyltrans"/>
</dbReference>
<sequence length="182" mass="19904">MAADDGHNAERRKTTTASVKVKVVNTSMVAPSNRTETERPASCPLITFDVPYITFYYNQKLLLYKTSTDDEEFRGAVERMKEGLAAALDYFYPLAGKIAKDEDGSLIVDCSGESLVGAEVIDASAEDVSVEELAEGETTELLQEVVPYTGIMNLEGLHRPLLAVQVTLGDASPLCFELEYLN</sequence>
<dbReference type="PANTHER" id="PTHR31896:SF76">
    <property type="entry name" value="BAHD ACYLTRANSFERASE DCR"/>
    <property type="match status" value="1"/>
</dbReference>
<organism evidence="2 3">
    <name type="scientific">Asparagus officinalis</name>
    <name type="common">Garden asparagus</name>
    <dbReference type="NCBI Taxonomy" id="4686"/>
    <lineage>
        <taxon>Eukaryota</taxon>
        <taxon>Viridiplantae</taxon>
        <taxon>Streptophyta</taxon>
        <taxon>Embryophyta</taxon>
        <taxon>Tracheophyta</taxon>
        <taxon>Spermatophyta</taxon>
        <taxon>Magnoliopsida</taxon>
        <taxon>Liliopsida</taxon>
        <taxon>Asparagales</taxon>
        <taxon>Asparagaceae</taxon>
        <taxon>Asparagoideae</taxon>
        <taxon>Asparagus</taxon>
    </lineage>
</organism>
<dbReference type="EMBL" id="CM007387">
    <property type="protein sequence ID" value="ONK63771.1"/>
    <property type="molecule type" value="Genomic_DNA"/>
</dbReference>
<dbReference type="Proteomes" id="UP000243459">
    <property type="component" value="Chromosome 7"/>
</dbReference>
<evidence type="ECO:0000256" key="1">
    <source>
        <dbReference type="ARBA" id="ARBA00022679"/>
    </source>
</evidence>
<protein>
    <submittedName>
        <fullName evidence="2">Uncharacterized protein</fullName>
    </submittedName>
</protein>
<keyword evidence="1" id="KW-0808">Transferase</keyword>
<accession>A0A5P1EGF2</accession>
<dbReference type="Gene3D" id="3.30.559.10">
    <property type="entry name" value="Chloramphenicol acetyltransferase-like domain"/>
    <property type="match status" value="1"/>
</dbReference>
<gene>
    <name evidence="2" type="ORF">A4U43_C07F18760</name>
</gene>